<dbReference type="GO" id="GO:0006437">
    <property type="term" value="P:tyrosyl-tRNA aminoacylation"/>
    <property type="evidence" value="ECO:0007669"/>
    <property type="project" value="InterPro"/>
</dbReference>
<sequence length="569" mass="61841">MQRVARPSLLPTCWGTRPIIYRSFATTRLARNVVNELQARGMVADLTSRSVTNHVERPVTVYLGVDPSASSLHVGNLAALVGLLHFRLQGHTAIALVCPSARQSSYSAFSTDHSCLFAQIGGATGSVGDPSGRSTERNALSSSQLDTNVRAITSQVVGFLDRGVPFAQSRNRRRDSPESESSLGQIRVENNLDWLGGMGLLQFLSSVGKMARISTMLSRESTLILRLSAFHSVKSRLESSSGLSFTEFSYQLLQAFDFLTLHQRHNCTIQLGGSDQLGNIMSGIEMIRKNQLQAHTLPVDATPPTTDVEPRVGGDHEDPAYGITMPLLTTASGEKFGKSAGNAIWLDPGMTSPFELYQFFLRTTDEEVHKYLKIFTFVRVIELEAIMADHKAHPEKRVAQKILAAEATELVHGALGLRQAIAATSLFYGSDPATLDLAPIIEALEAKSTSNSTQPEAQLPSMILNLPKEEFLGQALEKIVIASGLATSKSTATARFRLAVGPCHSQTDLIIYGCTAQARRAIDQGLISINGTKVAPKKHQRSIEVDDLLLDRVVLLKMGKQGNKVVVLE</sequence>
<keyword evidence="2 9" id="KW-0436">Ligase</keyword>
<evidence type="ECO:0000313" key="11">
    <source>
        <dbReference type="Proteomes" id="UP000249464"/>
    </source>
</evidence>
<keyword evidence="11" id="KW-1185">Reference proteome</keyword>
<dbReference type="InterPro" id="IPR036986">
    <property type="entry name" value="S4_RNA-bd_sf"/>
</dbReference>
<dbReference type="InterPro" id="IPR024088">
    <property type="entry name" value="Tyr-tRNA-ligase_bac-type"/>
</dbReference>
<dbReference type="Pfam" id="PF00579">
    <property type="entry name" value="tRNA-synt_1b"/>
    <property type="match status" value="2"/>
</dbReference>
<evidence type="ECO:0000313" key="10">
    <source>
        <dbReference type="EMBL" id="SGY13398.1"/>
    </source>
</evidence>
<gene>
    <name evidence="10" type="primary">BQ5605_C010g05852</name>
    <name evidence="10" type="ORF">BQ5605_C010G05852</name>
</gene>
<dbReference type="GO" id="GO:0005524">
    <property type="term" value="F:ATP binding"/>
    <property type="evidence" value="ECO:0007669"/>
    <property type="project" value="UniProtKB-KW"/>
</dbReference>
<evidence type="ECO:0000256" key="6">
    <source>
        <dbReference type="ARBA" id="ARBA00023146"/>
    </source>
</evidence>
<dbReference type="GO" id="GO:0003723">
    <property type="term" value="F:RNA binding"/>
    <property type="evidence" value="ECO:0007669"/>
    <property type="project" value="InterPro"/>
</dbReference>
<dbReference type="Gene3D" id="3.40.50.620">
    <property type="entry name" value="HUPs"/>
    <property type="match status" value="1"/>
</dbReference>
<keyword evidence="3 9" id="KW-0547">Nucleotide-binding</keyword>
<dbReference type="Proteomes" id="UP000249464">
    <property type="component" value="Unassembled WGS sequence"/>
</dbReference>
<evidence type="ECO:0000256" key="3">
    <source>
        <dbReference type="ARBA" id="ARBA00022741"/>
    </source>
</evidence>
<dbReference type="GO" id="GO:0004831">
    <property type="term" value="F:tyrosine-tRNA ligase activity"/>
    <property type="evidence" value="ECO:0007669"/>
    <property type="project" value="UniProtKB-EC"/>
</dbReference>
<dbReference type="Gene3D" id="1.10.240.10">
    <property type="entry name" value="Tyrosyl-Transfer RNA Synthetase"/>
    <property type="match status" value="1"/>
</dbReference>
<dbReference type="SUPFAM" id="SSF52374">
    <property type="entry name" value="Nucleotidylyl transferase"/>
    <property type="match status" value="2"/>
</dbReference>
<evidence type="ECO:0000256" key="4">
    <source>
        <dbReference type="ARBA" id="ARBA00022840"/>
    </source>
</evidence>
<evidence type="ECO:0000256" key="1">
    <source>
        <dbReference type="ARBA" id="ARBA00013160"/>
    </source>
</evidence>
<evidence type="ECO:0000256" key="8">
    <source>
        <dbReference type="ARBA" id="ARBA00048248"/>
    </source>
</evidence>
<dbReference type="PANTHER" id="PTHR11766:SF0">
    <property type="entry name" value="TYROSINE--TRNA LIGASE, MITOCHONDRIAL"/>
    <property type="match status" value="1"/>
</dbReference>
<dbReference type="CDD" id="cd00805">
    <property type="entry name" value="TyrRS_core"/>
    <property type="match status" value="1"/>
</dbReference>
<dbReference type="SUPFAM" id="SSF55174">
    <property type="entry name" value="Alpha-L RNA-binding motif"/>
    <property type="match status" value="1"/>
</dbReference>
<dbReference type="GO" id="GO:0005739">
    <property type="term" value="C:mitochondrion"/>
    <property type="evidence" value="ECO:0007669"/>
    <property type="project" value="TreeGrafter"/>
</dbReference>
<name>A0A2X0MAY0_9BASI</name>
<dbReference type="InterPro" id="IPR014729">
    <property type="entry name" value="Rossmann-like_a/b/a_fold"/>
</dbReference>
<dbReference type="GO" id="GO:0005829">
    <property type="term" value="C:cytosol"/>
    <property type="evidence" value="ECO:0007669"/>
    <property type="project" value="TreeGrafter"/>
</dbReference>
<dbReference type="EMBL" id="FQNC01000012">
    <property type="protein sequence ID" value="SGY13398.1"/>
    <property type="molecule type" value="Genomic_DNA"/>
</dbReference>
<proteinExistence type="inferred from homology"/>
<evidence type="ECO:0000256" key="9">
    <source>
        <dbReference type="RuleBase" id="RU363036"/>
    </source>
</evidence>
<dbReference type="Gene3D" id="3.10.290.10">
    <property type="entry name" value="RNA-binding S4 domain"/>
    <property type="match status" value="1"/>
</dbReference>
<organism evidence="10 11">
    <name type="scientific">Microbotryum silenes-dioicae</name>
    <dbReference type="NCBI Taxonomy" id="796604"/>
    <lineage>
        <taxon>Eukaryota</taxon>
        <taxon>Fungi</taxon>
        <taxon>Dikarya</taxon>
        <taxon>Basidiomycota</taxon>
        <taxon>Pucciniomycotina</taxon>
        <taxon>Microbotryomycetes</taxon>
        <taxon>Microbotryales</taxon>
        <taxon>Microbotryaceae</taxon>
        <taxon>Microbotryum</taxon>
    </lineage>
</organism>
<dbReference type="STRING" id="796604.A0A2X0MAY0"/>
<keyword evidence="5 9" id="KW-0648">Protein biosynthesis</keyword>
<evidence type="ECO:0000256" key="7">
    <source>
        <dbReference type="ARBA" id="ARBA00033323"/>
    </source>
</evidence>
<reference evidence="10 11" key="1">
    <citation type="submission" date="2016-11" db="EMBL/GenBank/DDBJ databases">
        <authorList>
            <person name="Jaros S."/>
            <person name="Januszkiewicz K."/>
            <person name="Wedrychowicz H."/>
        </authorList>
    </citation>
    <scope>NUCLEOTIDE SEQUENCE [LARGE SCALE GENOMIC DNA]</scope>
</reference>
<dbReference type="PANTHER" id="PTHR11766">
    <property type="entry name" value="TYROSYL-TRNA SYNTHETASE"/>
    <property type="match status" value="1"/>
</dbReference>
<protein>
    <recommendedName>
        <fullName evidence="1">tyrosine--tRNA ligase</fullName>
        <ecNumber evidence="1">6.1.1.1</ecNumber>
    </recommendedName>
    <alternativeName>
        <fullName evidence="7">Tyrosyl-tRNA synthetase</fullName>
    </alternativeName>
</protein>
<evidence type="ECO:0000256" key="2">
    <source>
        <dbReference type="ARBA" id="ARBA00022598"/>
    </source>
</evidence>
<dbReference type="AlphaFoldDB" id="A0A2X0MAY0"/>
<keyword evidence="6 9" id="KW-0030">Aminoacyl-tRNA synthetase</keyword>
<dbReference type="EC" id="6.1.1.1" evidence="1"/>
<accession>A0A2X0MAY0</accession>
<evidence type="ECO:0000256" key="5">
    <source>
        <dbReference type="ARBA" id="ARBA00022917"/>
    </source>
</evidence>
<comment type="similarity">
    <text evidence="9">Belongs to the class-I aminoacyl-tRNA synthetase family.</text>
</comment>
<dbReference type="FunFam" id="1.10.240.10:FF:000001">
    <property type="entry name" value="Tyrosine--tRNA ligase"/>
    <property type="match status" value="1"/>
</dbReference>
<comment type="catalytic activity">
    <reaction evidence="8">
        <text>tRNA(Tyr) + L-tyrosine + ATP = L-tyrosyl-tRNA(Tyr) + AMP + diphosphate + H(+)</text>
        <dbReference type="Rhea" id="RHEA:10220"/>
        <dbReference type="Rhea" id="RHEA-COMP:9706"/>
        <dbReference type="Rhea" id="RHEA-COMP:9707"/>
        <dbReference type="ChEBI" id="CHEBI:15378"/>
        <dbReference type="ChEBI" id="CHEBI:30616"/>
        <dbReference type="ChEBI" id="CHEBI:33019"/>
        <dbReference type="ChEBI" id="CHEBI:58315"/>
        <dbReference type="ChEBI" id="CHEBI:78442"/>
        <dbReference type="ChEBI" id="CHEBI:78536"/>
        <dbReference type="ChEBI" id="CHEBI:456215"/>
        <dbReference type="EC" id="6.1.1.1"/>
    </reaction>
</comment>
<dbReference type="InterPro" id="IPR002305">
    <property type="entry name" value="aa-tRNA-synth_Ic"/>
</dbReference>
<keyword evidence="4 9" id="KW-0067">ATP-binding</keyword>
<dbReference type="InterPro" id="IPR002307">
    <property type="entry name" value="Tyr-tRNA-ligase"/>
</dbReference>